<reference evidence="2 3" key="1">
    <citation type="submission" date="2020-04" db="EMBL/GenBank/DDBJ databases">
        <title>Perkinsus olseni comparative genomics.</title>
        <authorList>
            <person name="Bogema D.R."/>
        </authorList>
    </citation>
    <scope>NUCLEOTIDE SEQUENCE [LARGE SCALE GENOMIC DNA]</scope>
    <source>
        <strain evidence="2 3">ATCC PRA-207</strain>
    </source>
</reference>
<keyword evidence="1" id="KW-0732">Signal</keyword>
<sequence>MARYKPIVSSLLFLGIRLSSSQAAMNLPPDAADNLITKMRTRIFVETKNLVKKGFDALAAAMPFDVWEFDPSNLPDLLLPPPVENEGKMLDLKEQAVGRR</sequence>
<dbReference type="AlphaFoldDB" id="A0A7J6ST76"/>
<evidence type="ECO:0000256" key="1">
    <source>
        <dbReference type="SAM" id="SignalP"/>
    </source>
</evidence>
<keyword evidence="3" id="KW-1185">Reference proteome</keyword>
<evidence type="ECO:0000313" key="3">
    <source>
        <dbReference type="Proteomes" id="UP000553632"/>
    </source>
</evidence>
<evidence type="ECO:0000313" key="2">
    <source>
        <dbReference type="EMBL" id="KAF4735376.1"/>
    </source>
</evidence>
<protein>
    <submittedName>
        <fullName evidence="2">Uncharacterized protein</fullName>
    </submittedName>
</protein>
<accession>A0A7J6ST76</accession>
<feature type="chain" id="PRO_5029712078" evidence="1">
    <location>
        <begin position="24"/>
        <end position="100"/>
    </location>
</feature>
<comment type="caution">
    <text evidence="2">The sequence shown here is derived from an EMBL/GenBank/DDBJ whole genome shotgun (WGS) entry which is preliminary data.</text>
</comment>
<proteinExistence type="predicted"/>
<feature type="signal peptide" evidence="1">
    <location>
        <begin position="1"/>
        <end position="23"/>
    </location>
</feature>
<name>A0A7J6ST76_PEROL</name>
<feature type="non-terminal residue" evidence="2">
    <location>
        <position position="1"/>
    </location>
</feature>
<gene>
    <name evidence="2" type="ORF">FOZ63_012547</name>
</gene>
<dbReference type="EMBL" id="JABANO010016323">
    <property type="protein sequence ID" value="KAF4735376.1"/>
    <property type="molecule type" value="Genomic_DNA"/>
</dbReference>
<organism evidence="2 3">
    <name type="scientific">Perkinsus olseni</name>
    <name type="common">Perkinsus atlanticus</name>
    <dbReference type="NCBI Taxonomy" id="32597"/>
    <lineage>
        <taxon>Eukaryota</taxon>
        <taxon>Sar</taxon>
        <taxon>Alveolata</taxon>
        <taxon>Perkinsozoa</taxon>
        <taxon>Perkinsea</taxon>
        <taxon>Perkinsida</taxon>
        <taxon>Perkinsidae</taxon>
        <taxon>Perkinsus</taxon>
    </lineage>
</organism>
<dbReference type="Proteomes" id="UP000553632">
    <property type="component" value="Unassembled WGS sequence"/>
</dbReference>